<gene>
    <name evidence="2" type="ORF">N0V91_004712</name>
</gene>
<sequence length="140" mass="15812">MSPPTASTSTTSLIDKPEPPKLQRSFSLPADTTKDEKKKASWRDRLRARKEPPVAGKEKWRDASLPEEERWKEWHKQKDAERKAGLDDSSNFVLCIAVCCVALLLKAEHPTIDWAIASYVTEAVISSYPHPEPVDELTID</sequence>
<dbReference type="Proteomes" id="UP001140510">
    <property type="component" value="Unassembled WGS sequence"/>
</dbReference>
<feature type="compositionally biased region" description="Low complexity" evidence="1">
    <location>
        <begin position="1"/>
        <end position="12"/>
    </location>
</feature>
<proteinExistence type="predicted"/>
<feature type="compositionally biased region" description="Basic and acidic residues" evidence="1">
    <location>
        <begin position="32"/>
        <end position="67"/>
    </location>
</feature>
<protein>
    <submittedName>
        <fullName evidence="2">Uncharacterized protein</fullName>
    </submittedName>
</protein>
<dbReference type="AlphaFoldDB" id="A0A9W9D818"/>
<name>A0A9W9D818_9PLEO</name>
<keyword evidence="3" id="KW-1185">Reference proteome</keyword>
<organism evidence="2 3">
    <name type="scientific">Didymella pomorum</name>
    <dbReference type="NCBI Taxonomy" id="749634"/>
    <lineage>
        <taxon>Eukaryota</taxon>
        <taxon>Fungi</taxon>
        <taxon>Dikarya</taxon>
        <taxon>Ascomycota</taxon>
        <taxon>Pezizomycotina</taxon>
        <taxon>Dothideomycetes</taxon>
        <taxon>Pleosporomycetidae</taxon>
        <taxon>Pleosporales</taxon>
        <taxon>Pleosporineae</taxon>
        <taxon>Didymellaceae</taxon>
        <taxon>Didymella</taxon>
    </lineage>
</organism>
<evidence type="ECO:0000256" key="1">
    <source>
        <dbReference type="SAM" id="MobiDB-lite"/>
    </source>
</evidence>
<evidence type="ECO:0000313" key="2">
    <source>
        <dbReference type="EMBL" id="KAJ4406259.1"/>
    </source>
</evidence>
<accession>A0A9W9D818</accession>
<reference evidence="2" key="1">
    <citation type="submission" date="2022-10" db="EMBL/GenBank/DDBJ databases">
        <title>Tapping the CABI collections for fungal endophytes: first genome assemblies for Collariella, Neodidymelliopsis, Ascochyta clinopodiicola, Didymella pomorum, Didymosphaeria variabile, Neocosmospora piperis and Neocucurbitaria cava.</title>
        <authorList>
            <person name="Hill R."/>
        </authorList>
    </citation>
    <scope>NUCLEOTIDE SEQUENCE</scope>
    <source>
        <strain evidence="2">IMI 355091</strain>
    </source>
</reference>
<dbReference type="OrthoDB" id="3789381at2759"/>
<dbReference type="EMBL" id="JAPEVA010000028">
    <property type="protein sequence ID" value="KAJ4406259.1"/>
    <property type="molecule type" value="Genomic_DNA"/>
</dbReference>
<comment type="caution">
    <text evidence="2">The sequence shown here is derived from an EMBL/GenBank/DDBJ whole genome shotgun (WGS) entry which is preliminary data.</text>
</comment>
<evidence type="ECO:0000313" key="3">
    <source>
        <dbReference type="Proteomes" id="UP001140510"/>
    </source>
</evidence>
<feature type="region of interest" description="Disordered" evidence="1">
    <location>
        <begin position="1"/>
        <end position="67"/>
    </location>
</feature>